<dbReference type="PANTHER" id="PTHR25466">
    <property type="entry name" value="T-LYMPHOCYTE ACTIVATION ANTIGEN"/>
    <property type="match status" value="1"/>
</dbReference>
<dbReference type="GeneTree" id="ENSGT00940000180775"/>
<evidence type="ECO:0000256" key="7">
    <source>
        <dbReference type="ARBA" id="ARBA00023157"/>
    </source>
</evidence>
<dbReference type="Proteomes" id="UP000264820">
    <property type="component" value="Unplaced"/>
</dbReference>
<dbReference type="GO" id="GO:0009897">
    <property type="term" value="C:external side of plasma membrane"/>
    <property type="evidence" value="ECO:0007669"/>
    <property type="project" value="TreeGrafter"/>
</dbReference>
<keyword evidence="5" id="KW-1133">Transmembrane helix</keyword>
<dbReference type="InterPro" id="IPR036179">
    <property type="entry name" value="Ig-like_dom_sf"/>
</dbReference>
<dbReference type="Ensembl" id="ENSHCOT00000011121.1">
    <property type="protein sequence ID" value="ENSHCOP00000002013.1"/>
    <property type="gene ID" value="ENSHCOG00000003090.1"/>
</dbReference>
<evidence type="ECO:0000313" key="14">
    <source>
        <dbReference type="Proteomes" id="UP000264820"/>
    </source>
</evidence>
<evidence type="ECO:0000256" key="4">
    <source>
        <dbReference type="ARBA" id="ARBA00022729"/>
    </source>
</evidence>
<comment type="subcellular location">
    <subcellularLocation>
        <location evidence="1">Cell membrane</location>
        <topology evidence="1">Single-pass type I membrane protein</topology>
    </subcellularLocation>
</comment>
<dbReference type="InterPro" id="IPR003599">
    <property type="entry name" value="Ig_sub"/>
</dbReference>
<evidence type="ECO:0000256" key="2">
    <source>
        <dbReference type="ARBA" id="ARBA00022475"/>
    </source>
</evidence>
<feature type="signal peptide" evidence="11">
    <location>
        <begin position="1"/>
        <end position="19"/>
    </location>
</feature>
<keyword evidence="7" id="KW-1015">Disulfide bond</keyword>
<keyword evidence="2" id="KW-1003">Cell membrane</keyword>
<dbReference type="InterPro" id="IPR053896">
    <property type="entry name" value="BTN3A2-like_Ig-C"/>
</dbReference>
<evidence type="ECO:0000256" key="3">
    <source>
        <dbReference type="ARBA" id="ARBA00022692"/>
    </source>
</evidence>
<dbReference type="Pfam" id="PF22705">
    <property type="entry name" value="C2-set_3"/>
    <property type="match status" value="1"/>
</dbReference>
<dbReference type="InterPro" id="IPR051713">
    <property type="entry name" value="T-cell_Activation_Regulation"/>
</dbReference>
<keyword evidence="8" id="KW-0675">Receptor</keyword>
<dbReference type="Gene3D" id="2.60.40.10">
    <property type="entry name" value="Immunoglobulins"/>
    <property type="match status" value="2"/>
</dbReference>
<dbReference type="InterPro" id="IPR013783">
    <property type="entry name" value="Ig-like_fold"/>
</dbReference>
<reference evidence="13" key="2">
    <citation type="submission" date="2025-09" db="UniProtKB">
        <authorList>
            <consortium name="Ensembl"/>
        </authorList>
    </citation>
    <scope>IDENTIFICATION</scope>
</reference>
<dbReference type="InterPro" id="IPR007110">
    <property type="entry name" value="Ig-like_dom"/>
</dbReference>
<evidence type="ECO:0000313" key="13">
    <source>
        <dbReference type="Ensembl" id="ENSHCOP00000002013.1"/>
    </source>
</evidence>
<dbReference type="GO" id="GO:0007166">
    <property type="term" value="P:cell surface receptor signaling pathway"/>
    <property type="evidence" value="ECO:0007669"/>
    <property type="project" value="TreeGrafter"/>
</dbReference>
<protein>
    <submittedName>
        <fullName evidence="13">Programmed cell death 1 ligand 1-like</fullName>
    </submittedName>
</protein>
<dbReference type="Pfam" id="PF07686">
    <property type="entry name" value="V-set"/>
    <property type="match status" value="1"/>
</dbReference>
<proteinExistence type="predicted"/>
<dbReference type="InterPro" id="IPR013106">
    <property type="entry name" value="Ig_V-set"/>
</dbReference>
<dbReference type="SUPFAM" id="SSF48726">
    <property type="entry name" value="Immunoglobulin"/>
    <property type="match status" value="2"/>
</dbReference>
<sequence length="255" mass="28409">MNWTKVFILQLVFQPCLQAVPLTTNAEQASYRGELGGDVMMGCRFHPLSPHPYDDLMMAWYWISGSQFREVYRLDQGKEQVSFQHPDFRGRARVLMDGIKDGWARLQVSGLRINDTGIYQCVVRTRNGADFKDIKLSVTAPYKTVTKSISKSAAGGELVLSCQSEGYPVSTVAWEDAHGQKLNASTAVVTTADHLFSITTQVRVGSSQKNNYTCSFHSNSSSANFLIPGEWDLPCTSLIGLIIVLIHLRRKGNEK</sequence>
<evidence type="ECO:0000256" key="8">
    <source>
        <dbReference type="ARBA" id="ARBA00023170"/>
    </source>
</evidence>
<keyword evidence="9" id="KW-0325">Glycoprotein</keyword>
<dbReference type="GO" id="GO:0042102">
    <property type="term" value="P:positive regulation of T cell proliferation"/>
    <property type="evidence" value="ECO:0007669"/>
    <property type="project" value="TreeGrafter"/>
</dbReference>
<dbReference type="SMART" id="SM00409">
    <property type="entry name" value="IG"/>
    <property type="match status" value="1"/>
</dbReference>
<feature type="domain" description="Ig-like" evidence="12">
    <location>
        <begin position="21"/>
        <end position="137"/>
    </location>
</feature>
<accession>A0A3Q2XD51</accession>
<dbReference type="GO" id="GO:0006955">
    <property type="term" value="P:immune response"/>
    <property type="evidence" value="ECO:0007669"/>
    <property type="project" value="TreeGrafter"/>
</dbReference>
<dbReference type="GO" id="GO:0042130">
    <property type="term" value="P:negative regulation of T cell proliferation"/>
    <property type="evidence" value="ECO:0007669"/>
    <property type="project" value="TreeGrafter"/>
</dbReference>
<keyword evidence="14" id="KW-1185">Reference proteome</keyword>
<reference evidence="13" key="1">
    <citation type="submission" date="2025-08" db="UniProtKB">
        <authorList>
            <consortium name="Ensembl"/>
        </authorList>
    </citation>
    <scope>IDENTIFICATION</scope>
</reference>
<dbReference type="OMA" id="YCCMISY"/>
<evidence type="ECO:0000256" key="1">
    <source>
        <dbReference type="ARBA" id="ARBA00004251"/>
    </source>
</evidence>
<keyword evidence="3" id="KW-0812">Transmembrane</keyword>
<keyword evidence="4 11" id="KW-0732">Signal</keyword>
<dbReference type="GO" id="GO:0071222">
    <property type="term" value="P:cellular response to lipopolysaccharide"/>
    <property type="evidence" value="ECO:0007669"/>
    <property type="project" value="TreeGrafter"/>
</dbReference>
<evidence type="ECO:0000256" key="6">
    <source>
        <dbReference type="ARBA" id="ARBA00023136"/>
    </source>
</evidence>
<keyword evidence="10" id="KW-0393">Immunoglobulin domain</keyword>
<dbReference type="STRING" id="109280.ENSHCOP00000002013"/>
<evidence type="ECO:0000256" key="9">
    <source>
        <dbReference type="ARBA" id="ARBA00023180"/>
    </source>
</evidence>
<feature type="domain" description="Ig-like" evidence="12">
    <location>
        <begin position="141"/>
        <end position="224"/>
    </location>
</feature>
<dbReference type="PANTHER" id="PTHR25466:SF3">
    <property type="entry name" value="PROGRAMMED CELL DEATH 1 LIGAND 1"/>
    <property type="match status" value="1"/>
</dbReference>
<name>A0A3Q2XD51_HIPCM</name>
<dbReference type="AlphaFoldDB" id="A0A3Q2XD51"/>
<dbReference type="GO" id="GO:0031295">
    <property type="term" value="P:T cell costimulation"/>
    <property type="evidence" value="ECO:0007669"/>
    <property type="project" value="TreeGrafter"/>
</dbReference>
<keyword evidence="6" id="KW-0472">Membrane</keyword>
<feature type="chain" id="PRO_5018747141" evidence="11">
    <location>
        <begin position="20"/>
        <end position="255"/>
    </location>
</feature>
<evidence type="ECO:0000256" key="11">
    <source>
        <dbReference type="SAM" id="SignalP"/>
    </source>
</evidence>
<organism evidence="13 14">
    <name type="scientific">Hippocampus comes</name>
    <name type="common">Tiger tail seahorse</name>
    <dbReference type="NCBI Taxonomy" id="109280"/>
    <lineage>
        <taxon>Eukaryota</taxon>
        <taxon>Metazoa</taxon>
        <taxon>Chordata</taxon>
        <taxon>Craniata</taxon>
        <taxon>Vertebrata</taxon>
        <taxon>Euteleostomi</taxon>
        <taxon>Actinopterygii</taxon>
        <taxon>Neopterygii</taxon>
        <taxon>Teleostei</taxon>
        <taxon>Neoteleostei</taxon>
        <taxon>Acanthomorphata</taxon>
        <taxon>Syngnathiaria</taxon>
        <taxon>Syngnathiformes</taxon>
        <taxon>Syngnathoidei</taxon>
        <taxon>Syngnathidae</taxon>
        <taxon>Hippocampus</taxon>
    </lineage>
</organism>
<evidence type="ECO:0000259" key="12">
    <source>
        <dbReference type="PROSITE" id="PS50835"/>
    </source>
</evidence>
<dbReference type="PROSITE" id="PS50835">
    <property type="entry name" value="IG_LIKE"/>
    <property type="match status" value="2"/>
</dbReference>
<evidence type="ECO:0000256" key="10">
    <source>
        <dbReference type="ARBA" id="ARBA00023319"/>
    </source>
</evidence>
<evidence type="ECO:0000256" key="5">
    <source>
        <dbReference type="ARBA" id="ARBA00022989"/>
    </source>
</evidence>